<protein>
    <submittedName>
        <fullName evidence="12">15833_t:CDS:1</fullName>
    </submittedName>
</protein>
<dbReference type="OrthoDB" id="269804at2759"/>
<evidence type="ECO:0000256" key="3">
    <source>
        <dbReference type="ARBA" id="ARBA00022517"/>
    </source>
</evidence>
<evidence type="ECO:0000256" key="7">
    <source>
        <dbReference type="ARBA" id="ARBA00022691"/>
    </source>
</evidence>
<dbReference type="SUPFAM" id="SSF75217">
    <property type="entry name" value="alpha/beta knot"/>
    <property type="match status" value="1"/>
</dbReference>
<keyword evidence="3" id="KW-0690">Ribosome biogenesis</keyword>
<keyword evidence="8" id="KW-0699">rRNA-binding</keyword>
<keyword evidence="7" id="KW-0949">S-adenosyl-L-methionine</keyword>
<proteinExistence type="inferred from homology"/>
<comment type="similarity">
    <text evidence="2">Belongs to the class IV-like SAM-binding methyltransferase superfamily. RNA methyltransferase NEP1 family.</text>
</comment>
<evidence type="ECO:0000256" key="4">
    <source>
        <dbReference type="ARBA" id="ARBA00022552"/>
    </source>
</evidence>
<evidence type="ECO:0000256" key="9">
    <source>
        <dbReference type="ARBA" id="ARBA00022884"/>
    </source>
</evidence>
<evidence type="ECO:0000256" key="11">
    <source>
        <dbReference type="SAM" id="MobiDB-lite"/>
    </source>
</evidence>
<feature type="compositionally biased region" description="Polar residues" evidence="11">
    <location>
        <begin position="30"/>
        <end position="39"/>
    </location>
</feature>
<name>A0A9W4X582_9GLOM</name>
<dbReference type="FunFam" id="3.40.1280.10:FF:000003">
    <property type="entry name" value="Ribosomal RNA small subunit methyltransferase"/>
    <property type="match status" value="1"/>
</dbReference>
<reference evidence="12" key="1">
    <citation type="submission" date="2022-08" db="EMBL/GenBank/DDBJ databases">
        <authorList>
            <person name="Kallberg Y."/>
            <person name="Tangrot J."/>
            <person name="Rosling A."/>
        </authorList>
    </citation>
    <scope>NUCLEOTIDE SEQUENCE</scope>
    <source>
        <strain evidence="12">Wild A</strain>
    </source>
</reference>
<feature type="region of interest" description="Disordered" evidence="11">
    <location>
        <begin position="1"/>
        <end position="46"/>
    </location>
</feature>
<keyword evidence="5" id="KW-0489">Methyltransferase</keyword>
<keyword evidence="4" id="KW-0698">rRNA processing</keyword>
<keyword evidence="9" id="KW-0694">RNA-binding</keyword>
<dbReference type="AlphaFoldDB" id="A0A9W4X582"/>
<evidence type="ECO:0000256" key="5">
    <source>
        <dbReference type="ARBA" id="ARBA00022603"/>
    </source>
</evidence>
<evidence type="ECO:0000313" key="13">
    <source>
        <dbReference type="Proteomes" id="UP001153678"/>
    </source>
</evidence>
<comment type="subcellular location">
    <subcellularLocation>
        <location evidence="1">Nucleus</location>
        <location evidence="1">Nucleolus</location>
    </subcellularLocation>
</comment>
<organism evidence="12 13">
    <name type="scientific">Funneliformis geosporum</name>
    <dbReference type="NCBI Taxonomy" id="1117311"/>
    <lineage>
        <taxon>Eukaryota</taxon>
        <taxon>Fungi</taxon>
        <taxon>Fungi incertae sedis</taxon>
        <taxon>Mucoromycota</taxon>
        <taxon>Glomeromycotina</taxon>
        <taxon>Glomeromycetes</taxon>
        <taxon>Glomerales</taxon>
        <taxon>Glomeraceae</taxon>
        <taxon>Funneliformis</taxon>
    </lineage>
</organism>
<evidence type="ECO:0000256" key="6">
    <source>
        <dbReference type="ARBA" id="ARBA00022679"/>
    </source>
</evidence>
<dbReference type="EMBL" id="CAMKVN010004633">
    <property type="protein sequence ID" value="CAI2187452.1"/>
    <property type="molecule type" value="Genomic_DNA"/>
</dbReference>
<dbReference type="InterPro" id="IPR029026">
    <property type="entry name" value="tRNA_m1G_MTases_N"/>
</dbReference>
<dbReference type="GO" id="GO:0032040">
    <property type="term" value="C:small-subunit processome"/>
    <property type="evidence" value="ECO:0007669"/>
    <property type="project" value="TreeGrafter"/>
</dbReference>
<dbReference type="GO" id="GO:0070475">
    <property type="term" value="P:rRNA base methylation"/>
    <property type="evidence" value="ECO:0007669"/>
    <property type="project" value="InterPro"/>
</dbReference>
<sequence length="326" mass="36857">MARTKQRALKRLKKEKEEAKETNQEERTADNNFAYYTSSSDEENSKQITRVTRKKASNNEGVNNISVSTQTDDIISTTQVEIKNDNYANNLHVNTDVYFVPQVPKLPKTLEEKESTRRLIVVLDKADLKTFKVSNSKPSQYQLANGDDHQATLRKLGSEICRPDITHQCLMALLDSPLNKAGLMQIYIHTVNGVLIEVSPHVRIPRTFKRFSGLMVQLLHKLCIRSADGNEKLLRVIKNPITNYLPTNCVKLTLSYDAQPVRLSQYLPTLPSDHSICIVVGAMAHGNDDFADNWIDEKIGISQYPLSAAVACSKFCCELESFWGIW</sequence>
<dbReference type="PANTHER" id="PTHR12636:SF5">
    <property type="entry name" value="RIBOSOMAL RNA SMALL SUBUNIT METHYLTRANSFERASE NEP1"/>
    <property type="match status" value="1"/>
</dbReference>
<feature type="compositionally biased region" description="Basic residues" evidence="11">
    <location>
        <begin position="1"/>
        <end position="13"/>
    </location>
</feature>
<evidence type="ECO:0000256" key="1">
    <source>
        <dbReference type="ARBA" id="ARBA00004604"/>
    </source>
</evidence>
<dbReference type="Proteomes" id="UP001153678">
    <property type="component" value="Unassembled WGS sequence"/>
</dbReference>
<dbReference type="InterPro" id="IPR029028">
    <property type="entry name" value="Alpha/beta_knot_MTases"/>
</dbReference>
<evidence type="ECO:0000313" key="12">
    <source>
        <dbReference type="EMBL" id="CAI2187452.1"/>
    </source>
</evidence>
<evidence type="ECO:0000256" key="10">
    <source>
        <dbReference type="ARBA" id="ARBA00023242"/>
    </source>
</evidence>
<comment type="caution">
    <text evidence="12">The sequence shown here is derived from an EMBL/GenBank/DDBJ whole genome shotgun (WGS) entry which is preliminary data.</text>
</comment>
<dbReference type="Gene3D" id="3.40.1280.10">
    <property type="match status" value="1"/>
</dbReference>
<dbReference type="GO" id="GO:0070037">
    <property type="term" value="F:rRNA (pseudouridine) methyltransferase activity"/>
    <property type="evidence" value="ECO:0007669"/>
    <property type="project" value="InterPro"/>
</dbReference>
<dbReference type="Pfam" id="PF03587">
    <property type="entry name" value="EMG1"/>
    <property type="match status" value="1"/>
</dbReference>
<evidence type="ECO:0000256" key="2">
    <source>
        <dbReference type="ARBA" id="ARBA00008115"/>
    </source>
</evidence>
<evidence type="ECO:0000256" key="8">
    <source>
        <dbReference type="ARBA" id="ARBA00022730"/>
    </source>
</evidence>
<keyword evidence="6" id="KW-0808">Transferase</keyword>
<keyword evidence="10" id="KW-0539">Nucleus</keyword>
<dbReference type="InterPro" id="IPR005304">
    <property type="entry name" value="Rbsml_bgen_MeTrfase_EMG1/NEP1"/>
</dbReference>
<feature type="compositionally biased region" description="Basic and acidic residues" evidence="11">
    <location>
        <begin position="14"/>
        <end position="29"/>
    </location>
</feature>
<gene>
    <name evidence="12" type="ORF">FWILDA_LOCUS13087</name>
</gene>
<dbReference type="GO" id="GO:0019843">
    <property type="term" value="F:rRNA binding"/>
    <property type="evidence" value="ECO:0007669"/>
    <property type="project" value="UniProtKB-KW"/>
</dbReference>
<dbReference type="CDD" id="cd18088">
    <property type="entry name" value="Nep1-like"/>
    <property type="match status" value="1"/>
</dbReference>
<dbReference type="PANTHER" id="PTHR12636">
    <property type="entry name" value="NEP1/MRA1"/>
    <property type="match status" value="1"/>
</dbReference>
<keyword evidence="13" id="KW-1185">Reference proteome</keyword>
<accession>A0A9W4X582</accession>